<feature type="region of interest" description="Disordered" evidence="1">
    <location>
        <begin position="110"/>
        <end position="148"/>
    </location>
</feature>
<name>A0AAV8ZA22_9CUCU</name>
<reference evidence="2" key="1">
    <citation type="journal article" date="2023" name="Insect Mol. Biol.">
        <title>Genome sequencing provides insights into the evolution of gene families encoding plant cell wall-degrading enzymes in longhorned beetles.</title>
        <authorList>
            <person name="Shin N.R."/>
            <person name="Okamura Y."/>
            <person name="Kirsch R."/>
            <person name="Pauchet Y."/>
        </authorList>
    </citation>
    <scope>NUCLEOTIDE SEQUENCE</scope>
    <source>
        <strain evidence="2">AMC_N1</strain>
    </source>
</reference>
<sequence>MPNLPLLDAVVAQCNDSSTMERLQQVLDLVEGTARWPRSRRRSHEEKSSDSSEDRTALNLSSRPFSSPFREENNRDRFAERPPQSADNPMHYLSLAMNPDVALCTASDGGGRAPGVLNNNGTKTDSSGNYERNEAAEQQAWEPEVVWG</sequence>
<organism evidence="2 3">
    <name type="scientific">Aromia moschata</name>
    <dbReference type="NCBI Taxonomy" id="1265417"/>
    <lineage>
        <taxon>Eukaryota</taxon>
        <taxon>Metazoa</taxon>
        <taxon>Ecdysozoa</taxon>
        <taxon>Arthropoda</taxon>
        <taxon>Hexapoda</taxon>
        <taxon>Insecta</taxon>
        <taxon>Pterygota</taxon>
        <taxon>Neoptera</taxon>
        <taxon>Endopterygota</taxon>
        <taxon>Coleoptera</taxon>
        <taxon>Polyphaga</taxon>
        <taxon>Cucujiformia</taxon>
        <taxon>Chrysomeloidea</taxon>
        <taxon>Cerambycidae</taxon>
        <taxon>Cerambycinae</taxon>
        <taxon>Callichromatini</taxon>
        <taxon>Aromia</taxon>
    </lineage>
</organism>
<gene>
    <name evidence="2" type="ORF">NQ318_013741</name>
</gene>
<proteinExistence type="predicted"/>
<feature type="compositionally biased region" description="Basic and acidic residues" evidence="1">
    <location>
        <begin position="69"/>
        <end position="80"/>
    </location>
</feature>
<dbReference type="AlphaFoldDB" id="A0AAV8ZA22"/>
<accession>A0AAV8ZA22</accession>
<evidence type="ECO:0000313" key="3">
    <source>
        <dbReference type="Proteomes" id="UP001162162"/>
    </source>
</evidence>
<protein>
    <submittedName>
        <fullName evidence="2">Uncharacterized protein</fullName>
    </submittedName>
</protein>
<feature type="region of interest" description="Disordered" evidence="1">
    <location>
        <begin position="36"/>
        <end position="91"/>
    </location>
</feature>
<dbReference type="EMBL" id="JAPWTK010000008">
    <property type="protein sequence ID" value="KAJ8960457.1"/>
    <property type="molecule type" value="Genomic_DNA"/>
</dbReference>
<feature type="compositionally biased region" description="Basic and acidic residues" evidence="1">
    <location>
        <begin position="43"/>
        <end position="56"/>
    </location>
</feature>
<comment type="caution">
    <text evidence="2">The sequence shown here is derived from an EMBL/GenBank/DDBJ whole genome shotgun (WGS) entry which is preliminary data.</text>
</comment>
<feature type="compositionally biased region" description="Polar residues" evidence="1">
    <location>
        <begin position="117"/>
        <end position="130"/>
    </location>
</feature>
<evidence type="ECO:0000313" key="2">
    <source>
        <dbReference type="EMBL" id="KAJ8960457.1"/>
    </source>
</evidence>
<keyword evidence="3" id="KW-1185">Reference proteome</keyword>
<dbReference type="Proteomes" id="UP001162162">
    <property type="component" value="Unassembled WGS sequence"/>
</dbReference>
<evidence type="ECO:0000256" key="1">
    <source>
        <dbReference type="SAM" id="MobiDB-lite"/>
    </source>
</evidence>